<keyword evidence="2" id="KW-1185">Reference proteome</keyword>
<dbReference type="AlphaFoldDB" id="A0A3M7PTA7"/>
<accession>A0A3M7PTA7</accession>
<organism evidence="1 2">
    <name type="scientific">Brachionus plicatilis</name>
    <name type="common">Marine rotifer</name>
    <name type="synonym">Brachionus muelleri</name>
    <dbReference type="NCBI Taxonomy" id="10195"/>
    <lineage>
        <taxon>Eukaryota</taxon>
        <taxon>Metazoa</taxon>
        <taxon>Spiralia</taxon>
        <taxon>Gnathifera</taxon>
        <taxon>Rotifera</taxon>
        <taxon>Eurotatoria</taxon>
        <taxon>Monogononta</taxon>
        <taxon>Pseudotrocha</taxon>
        <taxon>Ploima</taxon>
        <taxon>Brachionidae</taxon>
        <taxon>Brachionus</taxon>
    </lineage>
</organism>
<sequence length="66" mass="7740">MIRRPHVRLLTLGKNKPYKPTKSHRIRLFNAKNIFEKSIKGINDSKNIVENLTLESPVAFKSQYFI</sequence>
<dbReference type="EMBL" id="REGN01009021">
    <property type="protein sequence ID" value="RNA02169.1"/>
    <property type="molecule type" value="Genomic_DNA"/>
</dbReference>
<evidence type="ECO:0000313" key="1">
    <source>
        <dbReference type="EMBL" id="RNA02169.1"/>
    </source>
</evidence>
<dbReference type="Proteomes" id="UP000276133">
    <property type="component" value="Unassembled WGS sequence"/>
</dbReference>
<proteinExistence type="predicted"/>
<gene>
    <name evidence="1" type="ORF">BpHYR1_041956</name>
</gene>
<protein>
    <submittedName>
        <fullName evidence="1">Uncharacterized protein</fullName>
    </submittedName>
</protein>
<name>A0A3M7PTA7_BRAPC</name>
<evidence type="ECO:0000313" key="2">
    <source>
        <dbReference type="Proteomes" id="UP000276133"/>
    </source>
</evidence>
<reference evidence="1 2" key="1">
    <citation type="journal article" date="2018" name="Sci. Rep.">
        <title>Genomic signatures of local adaptation to the degree of environmental predictability in rotifers.</title>
        <authorList>
            <person name="Franch-Gras L."/>
            <person name="Hahn C."/>
            <person name="Garcia-Roger E.M."/>
            <person name="Carmona M.J."/>
            <person name="Serra M."/>
            <person name="Gomez A."/>
        </authorList>
    </citation>
    <scope>NUCLEOTIDE SEQUENCE [LARGE SCALE GENOMIC DNA]</scope>
    <source>
        <strain evidence="1">HYR1</strain>
    </source>
</reference>
<comment type="caution">
    <text evidence="1">The sequence shown here is derived from an EMBL/GenBank/DDBJ whole genome shotgun (WGS) entry which is preliminary data.</text>
</comment>